<dbReference type="PANTHER" id="PTHR30632:SF0">
    <property type="entry name" value="SULFATE-BINDING PROTEIN"/>
    <property type="match status" value="1"/>
</dbReference>
<dbReference type="AlphaFoldDB" id="A0AA87QFH8"/>
<sequence length="245" mass="26053">MTKPAQPLSILSAGSMRYAFPAIIAAFGELNDVPISLTLGPAGLLRERIEAGAYFDLFASANMAHPRHLAAQGITDDAVCFARNRLCVLARSDLGLTTANLLGVITDPRIKIGTSTPGDDPAGDYAFEVFDLIEAKHSGLGKPLKSRVRQLVGGRNSPPTPPGKGAGWLITDGEADLSLSYYSNARLLKSDPAFSVVALPEEFSPIIEYGVTIRQGAGAEAAELRDFLLSSDGQRILERNGFEPV</sequence>
<dbReference type="Proteomes" id="UP000026941">
    <property type="component" value="Unassembled WGS sequence"/>
</dbReference>
<organism evidence="4 5">
    <name type="scientific">Rhizobium rhizogenes NBRC 13257</name>
    <dbReference type="NCBI Taxonomy" id="1220581"/>
    <lineage>
        <taxon>Bacteria</taxon>
        <taxon>Pseudomonadati</taxon>
        <taxon>Pseudomonadota</taxon>
        <taxon>Alphaproteobacteria</taxon>
        <taxon>Hyphomicrobiales</taxon>
        <taxon>Rhizobiaceae</taxon>
        <taxon>Rhizobium/Agrobacterium group</taxon>
        <taxon>Rhizobium</taxon>
    </lineage>
</organism>
<dbReference type="GO" id="GO:0046872">
    <property type="term" value="F:metal ion binding"/>
    <property type="evidence" value="ECO:0007669"/>
    <property type="project" value="UniProtKB-KW"/>
</dbReference>
<comment type="caution">
    <text evidence="4">The sequence shown here is derived from an EMBL/GenBank/DDBJ whole genome shotgun (WGS) entry which is preliminary data.</text>
</comment>
<evidence type="ECO:0000256" key="3">
    <source>
        <dbReference type="ARBA" id="ARBA00022729"/>
    </source>
</evidence>
<evidence type="ECO:0000256" key="2">
    <source>
        <dbReference type="ARBA" id="ARBA00022723"/>
    </source>
</evidence>
<dbReference type="PANTHER" id="PTHR30632">
    <property type="entry name" value="MOLYBDATE-BINDING PERIPLASMIC PROTEIN"/>
    <property type="match status" value="1"/>
</dbReference>
<dbReference type="GO" id="GO:0015689">
    <property type="term" value="P:molybdate ion transport"/>
    <property type="evidence" value="ECO:0007669"/>
    <property type="project" value="InterPro"/>
</dbReference>
<dbReference type="NCBIfam" id="TIGR01256">
    <property type="entry name" value="modA"/>
    <property type="match status" value="1"/>
</dbReference>
<keyword evidence="3" id="KW-0732">Signal</keyword>
<proteinExistence type="inferred from homology"/>
<name>A0AA87QFH8_RHIRH</name>
<reference evidence="4 5" key="1">
    <citation type="submission" date="2014-05" db="EMBL/GenBank/DDBJ databases">
        <title>Whole genome shotgun sequence of Rhizobium rhizogenes NBRC 13257.</title>
        <authorList>
            <person name="Katano-Makiyama Y."/>
            <person name="Hosoyama A."/>
            <person name="Hashimoto M."/>
            <person name="Hosoyama Y."/>
            <person name="Noguchi M."/>
            <person name="Tsuchikane K."/>
            <person name="Kimura A."/>
            <person name="Ohji S."/>
            <person name="Ichikawa N."/>
            <person name="Yamazoe A."/>
            <person name="Fujita N."/>
        </authorList>
    </citation>
    <scope>NUCLEOTIDE SEQUENCE [LARGE SCALE GENOMIC DNA]</scope>
    <source>
        <strain evidence="4 5">NBRC 13257</strain>
    </source>
</reference>
<dbReference type="SUPFAM" id="SSF53850">
    <property type="entry name" value="Periplasmic binding protein-like II"/>
    <property type="match status" value="1"/>
</dbReference>
<dbReference type="EMBL" id="BAYX01000021">
    <property type="protein sequence ID" value="GAJ96292.1"/>
    <property type="molecule type" value="Genomic_DNA"/>
</dbReference>
<dbReference type="Pfam" id="PF13531">
    <property type="entry name" value="SBP_bac_11"/>
    <property type="match status" value="1"/>
</dbReference>
<dbReference type="GO" id="GO:0030973">
    <property type="term" value="F:molybdate ion binding"/>
    <property type="evidence" value="ECO:0007669"/>
    <property type="project" value="TreeGrafter"/>
</dbReference>
<protein>
    <submittedName>
        <fullName evidence="4">Molybdenum ABC transporter substrate-binding protein</fullName>
    </submittedName>
</protein>
<dbReference type="RefSeq" id="WP_042476263.1">
    <property type="nucleotide sequence ID" value="NZ_BAYX01000021.1"/>
</dbReference>
<gene>
    <name evidence="4" type="ORF">RRH01S_21_00060</name>
</gene>
<dbReference type="InterPro" id="IPR005950">
    <property type="entry name" value="ModA"/>
</dbReference>
<keyword evidence="2" id="KW-0479">Metal-binding</keyword>
<evidence type="ECO:0000256" key="1">
    <source>
        <dbReference type="ARBA" id="ARBA00009175"/>
    </source>
</evidence>
<dbReference type="CDD" id="cd13541">
    <property type="entry name" value="PBP2_ModA_like_2"/>
    <property type="match status" value="1"/>
</dbReference>
<dbReference type="Gene3D" id="3.40.190.10">
    <property type="entry name" value="Periplasmic binding protein-like II"/>
    <property type="match status" value="2"/>
</dbReference>
<evidence type="ECO:0000313" key="4">
    <source>
        <dbReference type="EMBL" id="GAJ96292.1"/>
    </source>
</evidence>
<dbReference type="NCBIfam" id="NF002918">
    <property type="entry name" value="PRK03537.1-4"/>
    <property type="match status" value="1"/>
</dbReference>
<comment type="similarity">
    <text evidence="1">Belongs to the bacterial solute-binding protein ModA family.</text>
</comment>
<accession>A0AA87QFH8</accession>
<evidence type="ECO:0000313" key="5">
    <source>
        <dbReference type="Proteomes" id="UP000026941"/>
    </source>
</evidence>
<dbReference type="InterPro" id="IPR050682">
    <property type="entry name" value="ModA/WtpA"/>
</dbReference>